<reference evidence="3" key="3">
    <citation type="submission" date="2015-04" db="UniProtKB">
        <authorList>
            <consortium name="EnsemblPlants"/>
        </authorList>
    </citation>
    <scope>IDENTIFICATION</scope>
</reference>
<dbReference type="InterPro" id="IPR036770">
    <property type="entry name" value="Ankyrin_rpt-contain_sf"/>
</dbReference>
<dbReference type="InterPro" id="IPR002110">
    <property type="entry name" value="Ankyrin_rpt"/>
</dbReference>
<dbReference type="AlphaFoldDB" id="A0A0D9WZS5"/>
<keyword evidence="2" id="KW-0040">ANK repeat</keyword>
<dbReference type="EnsemblPlants" id="LPERR07G14610.1">
    <property type="protein sequence ID" value="LPERR07G14610.1"/>
    <property type="gene ID" value="LPERR07G14610"/>
</dbReference>
<dbReference type="Pfam" id="PF12796">
    <property type="entry name" value="Ank_2"/>
    <property type="match status" value="2"/>
</dbReference>
<dbReference type="SMART" id="SM00248">
    <property type="entry name" value="ANK"/>
    <property type="match status" value="7"/>
</dbReference>
<reference evidence="3 4" key="1">
    <citation type="submission" date="2012-08" db="EMBL/GenBank/DDBJ databases">
        <title>Oryza genome evolution.</title>
        <authorList>
            <person name="Wing R.A."/>
        </authorList>
    </citation>
    <scope>NUCLEOTIDE SEQUENCE</scope>
</reference>
<dbReference type="Proteomes" id="UP000032180">
    <property type="component" value="Chromosome 7"/>
</dbReference>
<evidence type="ECO:0000313" key="3">
    <source>
        <dbReference type="EnsemblPlants" id="LPERR07G14610.1"/>
    </source>
</evidence>
<dbReference type="SUPFAM" id="SSF48403">
    <property type="entry name" value="Ankyrin repeat"/>
    <property type="match status" value="1"/>
</dbReference>
<dbReference type="PANTHER" id="PTHR24186:SF50">
    <property type="entry name" value="ANKYRIN REPEAT-CONTAINING PROTEIN ITN1-LIKE ISOFORM X1"/>
    <property type="match status" value="1"/>
</dbReference>
<reference evidence="4" key="2">
    <citation type="submission" date="2013-12" db="EMBL/GenBank/DDBJ databases">
        <authorList>
            <person name="Yu Y."/>
            <person name="Lee S."/>
            <person name="de Baynast K."/>
            <person name="Wissotski M."/>
            <person name="Liu L."/>
            <person name="Talag J."/>
            <person name="Goicoechea J."/>
            <person name="Angelova A."/>
            <person name="Jetty R."/>
            <person name="Kudrna D."/>
            <person name="Golser W."/>
            <person name="Rivera L."/>
            <person name="Zhang J."/>
            <person name="Wing R."/>
        </authorList>
    </citation>
    <scope>NUCLEOTIDE SEQUENCE</scope>
</reference>
<proteinExistence type="predicted"/>
<keyword evidence="1" id="KW-0677">Repeat</keyword>
<dbReference type="HOGENOM" id="CLU_000134_36_6_1"/>
<dbReference type="STRING" id="77586.A0A0D9WZS5"/>
<dbReference type="Gramene" id="LPERR07G14610.1">
    <property type="protein sequence ID" value="LPERR07G14610.1"/>
    <property type="gene ID" value="LPERR07G14610"/>
</dbReference>
<sequence length="410" mass="44363">MAATPSATVEFGPQNMWLDEELLQVLAAGNKVRFEELLRGEDSGGGNDSRQQTNDQVAINFHSAEPAPEPTRRGGTCCLHGVTSNGSTALHIVASHGHAELAALVCERAPWLAATRNRCLDTPLHCAARTGHRDVAACLLRTMPPTAVQARNKTGDTALHDAVRHDRVGIVDILMTTVPWLASITTDDGVSPLYMAAAAQSKRMVQVLLHPMQNGGPSPASAAGPEGRTALHVAATGMKVQLFLNGYTSLGLASISDNEGSYPVHAAAKFEETRILDELVEKCPNYYEMVDDKGRNLLHVAVEDERETVVRHICKNDNFTTLLNAEDSNGNTPFHLAVKYSYPQIFGLLLGTTTVDMCITNKDGHTAKDLALRALAPDQMHYFLINRTMPDNRAKTVFVGGYMGHPLLIA</sequence>
<dbReference type="Gene3D" id="1.25.40.20">
    <property type="entry name" value="Ankyrin repeat-containing domain"/>
    <property type="match status" value="3"/>
</dbReference>
<organism evidence="3 4">
    <name type="scientific">Leersia perrieri</name>
    <dbReference type="NCBI Taxonomy" id="77586"/>
    <lineage>
        <taxon>Eukaryota</taxon>
        <taxon>Viridiplantae</taxon>
        <taxon>Streptophyta</taxon>
        <taxon>Embryophyta</taxon>
        <taxon>Tracheophyta</taxon>
        <taxon>Spermatophyta</taxon>
        <taxon>Magnoliopsida</taxon>
        <taxon>Liliopsida</taxon>
        <taxon>Poales</taxon>
        <taxon>Poaceae</taxon>
        <taxon>BOP clade</taxon>
        <taxon>Oryzoideae</taxon>
        <taxon>Oryzeae</taxon>
        <taxon>Oryzinae</taxon>
        <taxon>Leersia</taxon>
    </lineage>
</organism>
<protein>
    <submittedName>
        <fullName evidence="3">Uncharacterized protein</fullName>
    </submittedName>
</protein>
<keyword evidence="4" id="KW-1185">Reference proteome</keyword>
<name>A0A0D9WZS5_9ORYZ</name>
<dbReference type="GO" id="GO:0005886">
    <property type="term" value="C:plasma membrane"/>
    <property type="evidence" value="ECO:0007669"/>
    <property type="project" value="TreeGrafter"/>
</dbReference>
<accession>A0A0D9WZS5</accession>
<dbReference type="eggNOG" id="KOG0504">
    <property type="taxonomic scope" value="Eukaryota"/>
</dbReference>
<dbReference type="PANTHER" id="PTHR24186">
    <property type="entry name" value="PROTEIN PHOSPHATASE 1 REGULATORY SUBUNIT"/>
    <property type="match status" value="1"/>
</dbReference>
<evidence type="ECO:0000313" key="4">
    <source>
        <dbReference type="Proteomes" id="UP000032180"/>
    </source>
</evidence>
<evidence type="ECO:0000256" key="2">
    <source>
        <dbReference type="ARBA" id="ARBA00023043"/>
    </source>
</evidence>
<evidence type="ECO:0000256" key="1">
    <source>
        <dbReference type="ARBA" id="ARBA00022737"/>
    </source>
</evidence>